<dbReference type="RefSeq" id="WP_369286319.1">
    <property type="nucleotide sequence ID" value="NZ_JBFTEG010000002.1"/>
</dbReference>
<feature type="signal peptide" evidence="5">
    <location>
        <begin position="1"/>
        <end position="21"/>
    </location>
</feature>
<organism evidence="7 8">
    <name type="scientific">Pseudomonas zhanjiangensis</name>
    <dbReference type="NCBI Taxonomy" id="3239015"/>
    <lineage>
        <taxon>Bacteria</taxon>
        <taxon>Pseudomonadati</taxon>
        <taxon>Pseudomonadota</taxon>
        <taxon>Gammaproteobacteria</taxon>
        <taxon>Pseudomonadales</taxon>
        <taxon>Pseudomonadaceae</taxon>
        <taxon>Pseudomonas</taxon>
    </lineage>
</organism>
<proteinExistence type="predicted"/>
<evidence type="ECO:0000313" key="7">
    <source>
        <dbReference type="EMBL" id="MEX6501365.1"/>
    </source>
</evidence>
<dbReference type="SUPFAM" id="SSF46626">
    <property type="entry name" value="Cytochrome c"/>
    <property type="match status" value="1"/>
</dbReference>
<dbReference type="EMBL" id="JBFTEG010000002">
    <property type="protein sequence ID" value="MEX6501365.1"/>
    <property type="molecule type" value="Genomic_DNA"/>
</dbReference>
<keyword evidence="1 4" id="KW-0349">Heme</keyword>
<feature type="chain" id="PRO_5047301589" evidence="5">
    <location>
        <begin position="22"/>
        <end position="185"/>
    </location>
</feature>
<keyword evidence="2 4" id="KW-0479">Metal-binding</keyword>
<feature type="domain" description="Cytochrome c" evidence="6">
    <location>
        <begin position="53"/>
        <end position="152"/>
    </location>
</feature>
<dbReference type="Proteomes" id="UP001560296">
    <property type="component" value="Unassembled WGS sequence"/>
</dbReference>
<evidence type="ECO:0000256" key="4">
    <source>
        <dbReference type="PROSITE-ProRule" id="PRU00433"/>
    </source>
</evidence>
<name>A0ABV3YS14_9PSED</name>
<evidence type="ECO:0000256" key="5">
    <source>
        <dbReference type="SAM" id="SignalP"/>
    </source>
</evidence>
<reference evidence="7 8" key="1">
    <citation type="submission" date="2024-07" db="EMBL/GenBank/DDBJ databases">
        <authorList>
            <person name="Li M."/>
        </authorList>
    </citation>
    <scope>NUCLEOTIDE SEQUENCE [LARGE SCALE GENOMIC DNA]</scope>
    <source>
        <strain evidence="7 8">25A3E</strain>
    </source>
</reference>
<dbReference type="PROSITE" id="PS51007">
    <property type="entry name" value="CYTC"/>
    <property type="match status" value="1"/>
</dbReference>
<evidence type="ECO:0000259" key="6">
    <source>
        <dbReference type="PROSITE" id="PS51007"/>
    </source>
</evidence>
<protein>
    <submittedName>
        <fullName evidence="7">C-type cytochrome</fullName>
    </submittedName>
</protein>
<accession>A0ABV3YS14</accession>
<keyword evidence="5" id="KW-0732">Signal</keyword>
<gene>
    <name evidence="7" type="ORF">AB5S05_04760</name>
</gene>
<comment type="caution">
    <text evidence="7">The sequence shown here is derived from an EMBL/GenBank/DDBJ whole genome shotgun (WGS) entry which is preliminary data.</text>
</comment>
<dbReference type="Pfam" id="PF13442">
    <property type="entry name" value="Cytochrome_CBB3"/>
    <property type="match status" value="1"/>
</dbReference>
<dbReference type="InterPro" id="IPR036909">
    <property type="entry name" value="Cyt_c-like_dom_sf"/>
</dbReference>
<sequence length="185" mass="20526">MRSLWYCVLLLALARTTAAQAPIDFGQALPAQTIQRYAMTVYPDGRNLPPGSGSVDDGRALYASSCAACHGAEGREGPAARLVGSDGFFSLDDPLRILRIRDQPLLVLSVGGLWPYATTIFDYTRRAMPHHSPKSLSNDQVYALTAYILYINGLLEEHRVLDRESLPKVEMPGRARLRWAEQPQR</sequence>
<evidence type="ECO:0000313" key="8">
    <source>
        <dbReference type="Proteomes" id="UP001560296"/>
    </source>
</evidence>
<evidence type="ECO:0000256" key="3">
    <source>
        <dbReference type="ARBA" id="ARBA00023004"/>
    </source>
</evidence>
<evidence type="ECO:0000256" key="2">
    <source>
        <dbReference type="ARBA" id="ARBA00022723"/>
    </source>
</evidence>
<dbReference type="InterPro" id="IPR009056">
    <property type="entry name" value="Cyt_c-like_dom"/>
</dbReference>
<evidence type="ECO:0000256" key="1">
    <source>
        <dbReference type="ARBA" id="ARBA00022617"/>
    </source>
</evidence>
<keyword evidence="3 4" id="KW-0408">Iron</keyword>
<dbReference type="Gene3D" id="1.10.760.10">
    <property type="entry name" value="Cytochrome c-like domain"/>
    <property type="match status" value="1"/>
</dbReference>
<keyword evidence="8" id="KW-1185">Reference proteome</keyword>